<comment type="similarity">
    <text evidence="10">Belongs to the RecC family.</text>
</comment>
<dbReference type="Gene3D" id="3.40.50.300">
    <property type="entry name" value="P-loop containing nucleotide triphosphate hydrolases"/>
    <property type="match status" value="2"/>
</dbReference>
<keyword evidence="6 10" id="KW-0269">Exonuclease</keyword>
<keyword evidence="1 10" id="KW-0540">Nuclease</keyword>
<evidence type="ECO:0000256" key="10">
    <source>
        <dbReference type="HAMAP-Rule" id="MF_01486"/>
    </source>
</evidence>
<evidence type="ECO:0000256" key="5">
    <source>
        <dbReference type="ARBA" id="ARBA00022806"/>
    </source>
</evidence>
<evidence type="ECO:0000256" key="6">
    <source>
        <dbReference type="ARBA" id="ARBA00022839"/>
    </source>
</evidence>
<dbReference type="AlphaFoldDB" id="A0A2P5SZK8"/>
<dbReference type="Gene3D" id="1.10.10.990">
    <property type="match status" value="1"/>
</dbReference>
<dbReference type="SUPFAM" id="SSF52980">
    <property type="entry name" value="Restriction endonuclease-like"/>
    <property type="match status" value="1"/>
</dbReference>
<keyword evidence="8 10" id="KW-0238">DNA-binding</keyword>
<dbReference type="EMBL" id="PDKT01000004">
    <property type="protein sequence ID" value="PPI87771.1"/>
    <property type="molecule type" value="Genomic_DNA"/>
</dbReference>
<dbReference type="CDD" id="cd22353">
    <property type="entry name" value="RecC_C-like"/>
    <property type="match status" value="1"/>
</dbReference>
<organism evidence="12 13">
    <name type="scientific">Candidatus Pantoea edessiphila</name>
    <dbReference type="NCBI Taxonomy" id="2044610"/>
    <lineage>
        <taxon>Bacteria</taxon>
        <taxon>Pseudomonadati</taxon>
        <taxon>Pseudomonadota</taxon>
        <taxon>Gammaproteobacteria</taxon>
        <taxon>Enterobacterales</taxon>
        <taxon>Erwiniaceae</taxon>
        <taxon>Pantoea</taxon>
    </lineage>
</organism>
<dbReference type="InterPro" id="IPR013986">
    <property type="entry name" value="DExx_box_DNA_helicase_dom_sf"/>
</dbReference>
<dbReference type="GO" id="GO:0003678">
    <property type="term" value="F:DNA helicase activity"/>
    <property type="evidence" value="ECO:0007669"/>
    <property type="project" value="UniProtKB-UniRule"/>
</dbReference>
<dbReference type="Pfam" id="PF17946">
    <property type="entry name" value="RecC_C"/>
    <property type="match status" value="1"/>
</dbReference>
<reference evidence="12 13" key="1">
    <citation type="journal article" date="2018" name="Genome Biol. Evol.">
        <title>Cladogenesis and Genomic Streamlining in Extracellular Endosymbionts of Tropical Stink Bugs.</title>
        <authorList>
            <person name="Otero-Bravo A."/>
            <person name="Goffredi S."/>
            <person name="Sabree Z.L."/>
        </authorList>
    </citation>
    <scope>NUCLEOTIDE SEQUENCE [LARGE SCALE GENOMIC DNA]</scope>
    <source>
        <strain evidence="12 13">SoEE</strain>
    </source>
</reference>
<keyword evidence="3 10" id="KW-0227">DNA damage</keyword>
<evidence type="ECO:0000256" key="9">
    <source>
        <dbReference type="ARBA" id="ARBA00023204"/>
    </source>
</evidence>
<keyword evidence="5 10" id="KW-0347">Helicase</keyword>
<dbReference type="PANTHER" id="PTHR30591:SF1">
    <property type="entry name" value="RECBCD ENZYME SUBUNIT RECC"/>
    <property type="match status" value="1"/>
</dbReference>
<evidence type="ECO:0000256" key="8">
    <source>
        <dbReference type="ARBA" id="ARBA00023125"/>
    </source>
</evidence>
<dbReference type="GO" id="GO:0008854">
    <property type="term" value="F:exodeoxyribonuclease V activity"/>
    <property type="evidence" value="ECO:0007669"/>
    <property type="project" value="InterPro"/>
</dbReference>
<dbReference type="Gene3D" id="3.40.50.10930">
    <property type="match status" value="1"/>
</dbReference>
<feature type="domain" description="RecC C-terminal" evidence="11">
    <location>
        <begin position="806"/>
        <end position="1023"/>
    </location>
</feature>
<evidence type="ECO:0000259" key="11">
    <source>
        <dbReference type="Pfam" id="PF17946"/>
    </source>
</evidence>
<dbReference type="GO" id="GO:0000724">
    <property type="term" value="P:double-strand break repair via homologous recombination"/>
    <property type="evidence" value="ECO:0007669"/>
    <property type="project" value="UniProtKB-UniRule"/>
</dbReference>
<keyword evidence="9 10" id="KW-0234">DNA repair</keyword>
<evidence type="ECO:0000256" key="3">
    <source>
        <dbReference type="ARBA" id="ARBA00022763"/>
    </source>
</evidence>
<evidence type="ECO:0000256" key="2">
    <source>
        <dbReference type="ARBA" id="ARBA00022741"/>
    </source>
</evidence>
<keyword evidence="7 10" id="KW-0067">ATP-binding</keyword>
<comment type="miscellaneous">
    <text evidence="10">In the RecBCD complex, RecB has a slow 3'-5' helicase, an exonuclease activity and loads RecA onto ssDNA, RecD has a fast 5'-3' helicase activity, while RecC stimulates the ATPase and processivity of the RecB helicase and contributes to recognition of the Chi site.</text>
</comment>
<dbReference type="HAMAP" id="MF_01486">
    <property type="entry name" value="RecC"/>
    <property type="match status" value="1"/>
</dbReference>
<dbReference type="GO" id="GO:0003677">
    <property type="term" value="F:DNA binding"/>
    <property type="evidence" value="ECO:0007669"/>
    <property type="project" value="UniProtKB-UniRule"/>
</dbReference>
<dbReference type="Gene3D" id="1.10.10.160">
    <property type="match status" value="1"/>
</dbReference>
<sequence>MFYIYHSNQLDVLKTLLNSVINYNANDNPLETDLIIVNNLDMARWLKIGIASDLDIAANIKFYIFADFIWDIIYKIKPNISINKFFDKNIVCWMIISRMPIILKDNKFNFISNYLDNCQHEKNLFEFSLNIANIFEKYLIYRPDWLDIWESGKLIKNIGDKQLWQAAIWRDLIFNYGNYSESSKSNLDNFYSVFIQKIHQDKRVLAFLPSRLFIFGISSFPPYHLQVLNTISNYIDIHLFFFNPCRSYWGDIQDQSNKYTSEYFKEEYDSHLSNSLLVSWGKLGSDNLLILNQLEPNNQIEAFIDINEDSLLHNIQNDILHLKNSVPIELIYKKPKCNIKKRCIDIHDKSISINICYSIQREVEALKDYLIRLMNADLELKPSDILVMTTNIDTYIPFIKSTFSHISDNLDLPFTISDNSLSKEHSIIIVFFKLLAIDDNCSTIEDILALLDLKCLANHFLIDCNQLILLQNLIDNTYCYEKLNELKILLKNKENEVIICELKANLLVYIYKNKNNFFPDMLQKKEIENILDNLLLNLSKIIMKLNKWNIILQKSYLLKDWLPICGNIIKDFFNINNESKIILFLLEDYWSKMIKSGINIFFRKLSIKLIKNIFYDRLAQHRISQFFLAGKINFCNLMAMRSFPFKVICLLGMNNDLYPRKSNLHELNLMYKQPRQGDYNLLDEDRYLFLDTIIAAQNKIYISYIGKSIHDNTECHPSNLITELIEYIGQNFYLKGDEDTEINESHKNIKNHLLQYHSIAPFSQENCQLNYNKQSFAIEWLSVVQKTGKVQPSFISILNVHKIPFINIKELLHFWSHPVRAWFNNRLNIYFPIQQLSIKNKYYHCDNLQLLRIKSKLLNALIENDVGFINDMYMFHKKIGNLPPGVFSELFWLSQKQKMQEIAINVVNNIRNNKHCKIQLKFHKSTLTGWLTTIQENGLLRWHPNVLTIREGLLFWIEHLIYCAVGGSGTSKMFGLSKSYWCFDNLSQNKAINLLNNYINGYIHGMSQPIPLLKKSGNAWLMCCYDQRDKKLITDHHTIMKANNRLVAAWNGQYKISRGENTDPYLQRLYNILDDTKINQIIKAAKRWYLPVLIANKKMKY</sequence>
<comment type="subunit">
    <text evidence="10">Heterotrimer of RecB, RecC and RecD. All subunits contribute to DNA-binding.</text>
</comment>
<accession>A0A2P5SZK8</accession>
<evidence type="ECO:0000313" key="12">
    <source>
        <dbReference type="EMBL" id="PPI87771.1"/>
    </source>
</evidence>
<dbReference type="InterPro" id="IPR041500">
    <property type="entry name" value="RecC_C"/>
</dbReference>
<dbReference type="NCBIfam" id="TIGR01450">
    <property type="entry name" value="recC"/>
    <property type="match status" value="1"/>
</dbReference>
<evidence type="ECO:0000256" key="1">
    <source>
        <dbReference type="ARBA" id="ARBA00022722"/>
    </source>
</evidence>
<dbReference type="PIRSF" id="PIRSF000980">
    <property type="entry name" value="RecC"/>
    <property type="match status" value="1"/>
</dbReference>
<dbReference type="OrthoDB" id="9762834at2"/>
<dbReference type="RefSeq" id="WP_136131174.1">
    <property type="nucleotide sequence ID" value="NZ_PDKT01000004.1"/>
</dbReference>
<evidence type="ECO:0000313" key="13">
    <source>
        <dbReference type="Proteomes" id="UP000296153"/>
    </source>
</evidence>
<name>A0A2P5SZK8_9GAMM</name>
<dbReference type="InterPro" id="IPR006697">
    <property type="entry name" value="RecC"/>
</dbReference>
<dbReference type="Proteomes" id="UP000296153">
    <property type="component" value="Unassembled WGS sequence"/>
</dbReference>
<dbReference type="Pfam" id="PF04257">
    <property type="entry name" value="Exonuc_V_gamma"/>
    <property type="match status" value="1"/>
</dbReference>
<keyword evidence="2 10" id="KW-0547">Nucleotide-binding</keyword>
<comment type="function">
    <text evidence="10">A helicase/nuclease that prepares dsDNA breaks (DSB) for recombinational DNA repair. Binds to DSBs and unwinds DNA via a highly rapid and processive ATP-dependent bidirectional helicase activity. Unwinds dsDNA until it encounters a Chi (crossover hotspot instigator) sequence from the 3' direction. Cuts ssDNA a few nucleotides 3' to the Chi site. The properties and activities of the enzyme are changed at Chi. The Chi-altered holoenzyme produces a long 3'-ssDNA overhang and facilitates RecA-binding to the ssDNA for homologous DNA recombination and repair. Holoenzyme degrades any linearized DNA that is unable to undergo homologous recombination. In the holoenzyme this subunit recognizes the wild-type Chi sequence, and when added to isolated RecB increases its ATP-dependent helicase processivity.</text>
</comment>
<dbReference type="PANTHER" id="PTHR30591">
    <property type="entry name" value="RECBCD ENZYME SUBUNIT RECC"/>
    <property type="match status" value="1"/>
</dbReference>
<dbReference type="SUPFAM" id="SSF52540">
    <property type="entry name" value="P-loop containing nucleoside triphosphate hydrolases"/>
    <property type="match status" value="2"/>
</dbReference>
<evidence type="ECO:0000256" key="4">
    <source>
        <dbReference type="ARBA" id="ARBA00022801"/>
    </source>
</evidence>
<dbReference type="GO" id="GO:0005524">
    <property type="term" value="F:ATP binding"/>
    <property type="evidence" value="ECO:0007669"/>
    <property type="project" value="UniProtKB-UniRule"/>
</dbReference>
<dbReference type="InterPro" id="IPR011335">
    <property type="entry name" value="Restrct_endonuc-II-like"/>
</dbReference>
<keyword evidence="4 10" id="KW-0378">Hydrolase</keyword>
<gene>
    <name evidence="10 12" type="primary">recC</name>
    <name evidence="12" type="ORF">CRV12_02940</name>
</gene>
<evidence type="ECO:0000256" key="7">
    <source>
        <dbReference type="ARBA" id="ARBA00022840"/>
    </source>
</evidence>
<dbReference type="InterPro" id="IPR027417">
    <property type="entry name" value="P-loop_NTPase"/>
</dbReference>
<protein>
    <recommendedName>
        <fullName evidence="10">RecBCD enzyme subunit RecC</fullName>
    </recommendedName>
    <alternativeName>
        <fullName evidence="10">Exonuclease V subunit RecC</fullName>
        <shortName evidence="10">ExoV subunit RecC</shortName>
    </alternativeName>
    <alternativeName>
        <fullName evidence="10">Helicase/nuclease RecBCD subunit RecC</fullName>
    </alternativeName>
</protein>
<dbReference type="GO" id="GO:0009338">
    <property type="term" value="C:exodeoxyribonuclease V complex"/>
    <property type="evidence" value="ECO:0007669"/>
    <property type="project" value="InterPro"/>
</dbReference>
<proteinExistence type="inferred from homology"/>
<comment type="caution">
    <text evidence="12">The sequence shown here is derived from an EMBL/GenBank/DDBJ whole genome shotgun (WGS) entry which is preliminary data.</text>
</comment>